<name>A0A1X2I0X7_9FUNG</name>
<gene>
    <name evidence="2" type="ORF">BCR42DRAFT_427566</name>
</gene>
<dbReference type="AlphaFoldDB" id="A0A1X2I0X7"/>
<feature type="region of interest" description="Disordered" evidence="1">
    <location>
        <begin position="49"/>
        <end position="68"/>
    </location>
</feature>
<evidence type="ECO:0000313" key="3">
    <source>
        <dbReference type="Proteomes" id="UP000193560"/>
    </source>
</evidence>
<evidence type="ECO:0000256" key="1">
    <source>
        <dbReference type="SAM" id="MobiDB-lite"/>
    </source>
</evidence>
<feature type="compositionally biased region" description="Low complexity" evidence="1">
    <location>
        <begin position="59"/>
        <end position="68"/>
    </location>
</feature>
<organism evidence="2 3">
    <name type="scientific">Absidia repens</name>
    <dbReference type="NCBI Taxonomy" id="90262"/>
    <lineage>
        <taxon>Eukaryota</taxon>
        <taxon>Fungi</taxon>
        <taxon>Fungi incertae sedis</taxon>
        <taxon>Mucoromycota</taxon>
        <taxon>Mucoromycotina</taxon>
        <taxon>Mucoromycetes</taxon>
        <taxon>Mucorales</taxon>
        <taxon>Cunninghamellaceae</taxon>
        <taxon>Absidia</taxon>
    </lineage>
</organism>
<dbReference type="EMBL" id="MCGE01000041">
    <property type="protein sequence ID" value="ORZ06041.1"/>
    <property type="molecule type" value="Genomic_DNA"/>
</dbReference>
<dbReference type="Proteomes" id="UP000193560">
    <property type="component" value="Unassembled WGS sequence"/>
</dbReference>
<sequence length="295" mass="32957">MLQRLDTPAFSLPTVGINTMSIYAINLVSYDEYKGAVKRRQYPNKRILRRHPSQRSDVETTSSFSSSITLDDDSWSDYACFSKSSSDSHSFATSTSTLDVINLKKSAPNTCNNEYNRRNHAKRIFLSGFENYHADRRNENDAKTEIDIDLVTQGQDGLTDDEITLYGDEMDGINNDDYISHTPLTSCEFTKKKEIPLVKQRSLLTSMLLHSPPASASSSTLSISNVPSSFINSCSSIITTDTNDVLSSSMKQYVHWEKIQNSGPVAKLVGVQKNSSQVSSTWHINNSFDTSTSCW</sequence>
<accession>A0A1X2I0X7</accession>
<protein>
    <submittedName>
        <fullName evidence="2">Uncharacterized protein</fullName>
    </submittedName>
</protein>
<keyword evidence="3" id="KW-1185">Reference proteome</keyword>
<comment type="caution">
    <text evidence="2">The sequence shown here is derived from an EMBL/GenBank/DDBJ whole genome shotgun (WGS) entry which is preliminary data.</text>
</comment>
<proteinExistence type="predicted"/>
<reference evidence="2 3" key="1">
    <citation type="submission" date="2016-07" db="EMBL/GenBank/DDBJ databases">
        <title>Pervasive Adenine N6-methylation of Active Genes in Fungi.</title>
        <authorList>
            <consortium name="DOE Joint Genome Institute"/>
            <person name="Mondo S.J."/>
            <person name="Dannebaum R.O."/>
            <person name="Kuo R.C."/>
            <person name="Labutti K."/>
            <person name="Haridas S."/>
            <person name="Kuo A."/>
            <person name="Salamov A."/>
            <person name="Ahrendt S.R."/>
            <person name="Lipzen A."/>
            <person name="Sullivan W."/>
            <person name="Andreopoulos W.B."/>
            <person name="Clum A."/>
            <person name="Lindquist E."/>
            <person name="Daum C."/>
            <person name="Ramamoorthy G.K."/>
            <person name="Gryganskyi A."/>
            <person name="Culley D."/>
            <person name="Magnuson J.K."/>
            <person name="James T.Y."/>
            <person name="O'Malley M.A."/>
            <person name="Stajich J.E."/>
            <person name="Spatafora J.W."/>
            <person name="Visel A."/>
            <person name="Grigoriev I.V."/>
        </authorList>
    </citation>
    <scope>NUCLEOTIDE SEQUENCE [LARGE SCALE GENOMIC DNA]</scope>
    <source>
        <strain evidence="2 3">NRRL 1336</strain>
    </source>
</reference>
<dbReference type="OrthoDB" id="5054775at2759"/>
<evidence type="ECO:0000313" key="2">
    <source>
        <dbReference type="EMBL" id="ORZ06041.1"/>
    </source>
</evidence>